<dbReference type="PANTHER" id="PTHR30033:SF1">
    <property type="entry name" value="FLAGELLAR HOOK-ASSOCIATED PROTEIN 1"/>
    <property type="match status" value="1"/>
</dbReference>
<feature type="domain" description="Flagellar basal body rod protein N-terminal" evidence="7">
    <location>
        <begin position="9"/>
        <end position="36"/>
    </location>
</feature>
<dbReference type="Pfam" id="PF22638">
    <property type="entry name" value="FlgK_D1"/>
    <property type="match status" value="1"/>
</dbReference>
<evidence type="ECO:0000256" key="6">
    <source>
        <dbReference type="ARBA" id="ARBA00023143"/>
    </source>
</evidence>
<dbReference type="GO" id="GO:0005576">
    <property type="term" value="C:extracellular region"/>
    <property type="evidence" value="ECO:0007669"/>
    <property type="project" value="UniProtKB-SubCell"/>
</dbReference>
<evidence type="ECO:0000256" key="2">
    <source>
        <dbReference type="ARBA" id="ARBA00004613"/>
    </source>
</evidence>
<keyword evidence="5" id="KW-0964">Secreted</keyword>
<dbReference type="InterPro" id="IPR002371">
    <property type="entry name" value="FlgK"/>
</dbReference>
<evidence type="ECO:0000256" key="1">
    <source>
        <dbReference type="ARBA" id="ARBA00004117"/>
    </source>
</evidence>
<keyword evidence="6" id="KW-0975">Bacterial flagellum</keyword>
<evidence type="ECO:0000256" key="4">
    <source>
        <dbReference type="ARBA" id="ARBA00016244"/>
    </source>
</evidence>
<dbReference type="NCBIfam" id="TIGR02492">
    <property type="entry name" value="flgK_ends"/>
    <property type="match status" value="1"/>
</dbReference>
<sequence length="447" mass="44654">MSFSAIRSTAYSALSASQVRTQLAAFNIANADTAGYSAKTSTQVTTLTGTLGTGVSVSSIASNVDKYLLADIVASTSKASNATTMADFASQVQALMGSTSSSDGSGTSLAQMLADLETAASDLVASPNSATAKAELVAALDAVTSSLRSTGSAIQTLRGQADTGIADSVDTVNQALETIAALNTQIVSAKNSGQSTADLEDQRNLALQTVAGQLDIAYSVNAEGAMLVGTRSGTILVGNSLNLLSYDPAAAATADTVFGAITVNGQAVSITGGTIGALLDQRDSVLPAMADMLDTLAAGLINSINTAYGDELLTGSGATSIAVSADILANPDLLPAGTAQSLSDAITGDWTFAASGQIGAGTSSFADYASTILGLAATASSTATARAENASTALTGYQDAMSSLTGVNVDEETARLAELEQYYAVAAQILTTLNAMFDSLLSAAQSA</sequence>
<evidence type="ECO:0000313" key="9">
    <source>
        <dbReference type="EMBL" id="WEK03288.1"/>
    </source>
</evidence>
<protein>
    <recommendedName>
        <fullName evidence="4">Flagellar hook-associated protein 1</fullName>
    </recommendedName>
</protein>
<proteinExistence type="inferred from homology"/>
<dbReference type="GO" id="GO:0009425">
    <property type="term" value="C:bacterial-type flagellum basal body"/>
    <property type="evidence" value="ECO:0007669"/>
    <property type="project" value="UniProtKB-SubCell"/>
</dbReference>
<accession>A0AAJ5VTN7</accession>
<dbReference type="InterPro" id="IPR001444">
    <property type="entry name" value="Flag_bb_rod_N"/>
</dbReference>
<dbReference type="GO" id="GO:0009424">
    <property type="term" value="C:bacterial-type flagellum hook"/>
    <property type="evidence" value="ECO:0007669"/>
    <property type="project" value="InterPro"/>
</dbReference>
<dbReference type="SUPFAM" id="SSF64518">
    <property type="entry name" value="Phase 1 flagellin"/>
    <property type="match status" value="1"/>
</dbReference>
<dbReference type="GO" id="GO:0044780">
    <property type="term" value="P:bacterial-type flagellum assembly"/>
    <property type="evidence" value="ECO:0007669"/>
    <property type="project" value="InterPro"/>
</dbReference>
<dbReference type="Proteomes" id="UP001217476">
    <property type="component" value="Chromosome"/>
</dbReference>
<evidence type="ECO:0000259" key="7">
    <source>
        <dbReference type="Pfam" id="PF00460"/>
    </source>
</evidence>
<dbReference type="AlphaFoldDB" id="A0AAJ5VTN7"/>
<dbReference type="EMBL" id="CP119312">
    <property type="protein sequence ID" value="WEK03288.1"/>
    <property type="molecule type" value="Genomic_DNA"/>
</dbReference>
<dbReference type="InterPro" id="IPR053927">
    <property type="entry name" value="FlgK_helical"/>
</dbReference>
<evidence type="ECO:0000313" key="10">
    <source>
        <dbReference type="Proteomes" id="UP001217476"/>
    </source>
</evidence>
<keyword evidence="9" id="KW-0966">Cell projection</keyword>
<comment type="similarity">
    <text evidence="3">Belongs to the flagella basal body rod proteins family.</text>
</comment>
<evidence type="ECO:0000256" key="3">
    <source>
        <dbReference type="ARBA" id="ARBA00009677"/>
    </source>
</evidence>
<name>A0AAJ5VTN7_9HYPH</name>
<comment type="subcellular location">
    <subcellularLocation>
        <location evidence="1">Bacterial flagellum basal body</location>
    </subcellularLocation>
    <subcellularLocation>
        <location evidence="2">Secreted</location>
    </subcellularLocation>
</comment>
<keyword evidence="9" id="KW-0282">Flagellum</keyword>
<reference evidence="9" key="1">
    <citation type="submission" date="2023-03" db="EMBL/GenBank/DDBJ databases">
        <title>Andean soil-derived lignocellulolytic bacterial consortium as a source of novel taxa and putative plastic-active enzymes.</title>
        <authorList>
            <person name="Diaz-Garcia L."/>
            <person name="Chuvochina M."/>
            <person name="Feuerriegel G."/>
            <person name="Bunk B."/>
            <person name="Sproer C."/>
            <person name="Streit W.R."/>
            <person name="Rodriguez L.M."/>
            <person name="Overmann J."/>
            <person name="Jimenez D.J."/>
        </authorList>
    </citation>
    <scope>NUCLEOTIDE SEQUENCE</scope>
    <source>
        <strain evidence="9">MAG 4196</strain>
    </source>
</reference>
<organism evidence="9 10">
    <name type="scientific">Candidatus Devosia phytovorans</name>
    <dbReference type="NCBI Taxonomy" id="3121372"/>
    <lineage>
        <taxon>Bacteria</taxon>
        <taxon>Pseudomonadati</taxon>
        <taxon>Pseudomonadota</taxon>
        <taxon>Alphaproteobacteria</taxon>
        <taxon>Hyphomicrobiales</taxon>
        <taxon>Devosiaceae</taxon>
        <taxon>Devosia</taxon>
    </lineage>
</organism>
<dbReference type="PANTHER" id="PTHR30033">
    <property type="entry name" value="FLAGELLAR HOOK-ASSOCIATED PROTEIN 1"/>
    <property type="match status" value="1"/>
</dbReference>
<gene>
    <name evidence="9" type="primary">flgK</name>
    <name evidence="9" type="ORF">P0Y65_13935</name>
</gene>
<feature type="domain" description="Flagellar hook-associated protein FlgK helical" evidence="8">
    <location>
        <begin position="102"/>
        <end position="308"/>
    </location>
</feature>
<evidence type="ECO:0000259" key="8">
    <source>
        <dbReference type="Pfam" id="PF22638"/>
    </source>
</evidence>
<evidence type="ECO:0000256" key="5">
    <source>
        <dbReference type="ARBA" id="ARBA00022525"/>
    </source>
</evidence>
<keyword evidence="9" id="KW-0969">Cilium</keyword>
<dbReference type="Pfam" id="PF00460">
    <property type="entry name" value="Flg_bb_rod"/>
    <property type="match status" value="1"/>
</dbReference>
<dbReference type="GO" id="GO:0005198">
    <property type="term" value="F:structural molecule activity"/>
    <property type="evidence" value="ECO:0007669"/>
    <property type="project" value="InterPro"/>
</dbReference>